<sequence length="368" mass="39541">MTSILQITTPIIGDHFSVYLGLAAMWALLVSMFAVPSIVHIAHLKNLLDTPNGRTVHQSLTPRLGGVAVFAGFMSALTIFAPLNNGVKELLAGCIILFFVGLKDDLVTISVAKKFVGQLLASGVVMIMADVRVTSFQGILGIYTLPVGMSYAFTFVMIIGITNAINLIDGLDGLAGTIVLILTGTFGYYFYRYGGPAFSNYAFVAVCLIGGMLGFLRYNFHKASVFMGDTGSLVCGFIVSILAIQFIELGNRTGQPFGNVAPAVTLGVLFVPLFDTLRVFILRMAAGRSPFSPDKNHVHHRIMAMGFPQISTVLLLGLLNIVVVLFVINFYSLGNLPLIGILVLFGVVLSVFLGVYQSRAARRQVASS</sequence>
<keyword evidence="3" id="KW-0808">Transferase</keyword>
<feature type="transmembrane region" description="Helical" evidence="7">
    <location>
        <begin position="16"/>
        <end position="39"/>
    </location>
</feature>
<evidence type="ECO:0000256" key="6">
    <source>
        <dbReference type="ARBA" id="ARBA00023136"/>
    </source>
</evidence>
<organism evidence="8 9">
    <name type="scientific">Hymenobacter ginsengisoli</name>
    <dbReference type="NCBI Taxonomy" id="1051626"/>
    <lineage>
        <taxon>Bacteria</taxon>
        <taxon>Pseudomonadati</taxon>
        <taxon>Bacteroidota</taxon>
        <taxon>Cytophagia</taxon>
        <taxon>Cytophagales</taxon>
        <taxon>Hymenobacteraceae</taxon>
        <taxon>Hymenobacter</taxon>
    </lineage>
</organism>
<dbReference type="PROSITE" id="PS01348">
    <property type="entry name" value="MRAY_2"/>
    <property type="match status" value="1"/>
</dbReference>
<dbReference type="RefSeq" id="WP_236018449.1">
    <property type="nucleotide sequence ID" value="NZ_BAABGQ010000006.1"/>
</dbReference>
<evidence type="ECO:0000256" key="5">
    <source>
        <dbReference type="ARBA" id="ARBA00022989"/>
    </source>
</evidence>
<name>A0ABP8QKL6_9BACT</name>
<proteinExistence type="predicted"/>
<evidence type="ECO:0000313" key="8">
    <source>
        <dbReference type="EMBL" id="GAA4503289.1"/>
    </source>
</evidence>
<feature type="transmembrane region" description="Helical" evidence="7">
    <location>
        <begin position="86"/>
        <end position="103"/>
    </location>
</feature>
<comment type="subcellular location">
    <subcellularLocation>
        <location evidence="1">Cell membrane</location>
        <topology evidence="1">Multi-pass membrane protein</topology>
    </subcellularLocation>
</comment>
<evidence type="ECO:0000256" key="4">
    <source>
        <dbReference type="ARBA" id="ARBA00022692"/>
    </source>
</evidence>
<keyword evidence="4 7" id="KW-0812">Transmembrane</keyword>
<evidence type="ECO:0000256" key="1">
    <source>
        <dbReference type="ARBA" id="ARBA00004651"/>
    </source>
</evidence>
<keyword evidence="2" id="KW-1003">Cell membrane</keyword>
<dbReference type="InterPro" id="IPR018480">
    <property type="entry name" value="PNAcMuramoyl-5peptid_Trfase_CS"/>
</dbReference>
<keyword evidence="5 7" id="KW-1133">Transmembrane helix</keyword>
<feature type="transmembrane region" description="Helical" evidence="7">
    <location>
        <begin position="60"/>
        <end position="80"/>
    </location>
</feature>
<keyword evidence="6 7" id="KW-0472">Membrane</keyword>
<feature type="transmembrane region" description="Helical" evidence="7">
    <location>
        <begin position="173"/>
        <end position="191"/>
    </location>
</feature>
<dbReference type="InterPro" id="IPR000715">
    <property type="entry name" value="Glycosyl_transferase_4"/>
</dbReference>
<gene>
    <name evidence="8" type="ORF">GCM10023172_27880</name>
</gene>
<comment type="caution">
    <text evidence="8">The sequence shown here is derived from an EMBL/GenBank/DDBJ whole genome shotgun (WGS) entry which is preliminary data.</text>
</comment>
<feature type="transmembrane region" description="Helical" evidence="7">
    <location>
        <begin position="302"/>
        <end position="330"/>
    </location>
</feature>
<reference evidence="9" key="1">
    <citation type="journal article" date="2019" name="Int. J. Syst. Evol. Microbiol.">
        <title>The Global Catalogue of Microorganisms (GCM) 10K type strain sequencing project: providing services to taxonomists for standard genome sequencing and annotation.</title>
        <authorList>
            <consortium name="The Broad Institute Genomics Platform"/>
            <consortium name="The Broad Institute Genome Sequencing Center for Infectious Disease"/>
            <person name="Wu L."/>
            <person name="Ma J."/>
        </authorList>
    </citation>
    <scope>NUCLEOTIDE SEQUENCE [LARGE SCALE GENOMIC DNA]</scope>
    <source>
        <strain evidence="9">JCM 17841</strain>
    </source>
</reference>
<feature type="transmembrane region" description="Helical" evidence="7">
    <location>
        <begin position="259"/>
        <end position="281"/>
    </location>
</feature>
<evidence type="ECO:0000256" key="2">
    <source>
        <dbReference type="ARBA" id="ARBA00022475"/>
    </source>
</evidence>
<feature type="transmembrane region" description="Helical" evidence="7">
    <location>
        <begin position="230"/>
        <end position="247"/>
    </location>
</feature>
<dbReference type="Proteomes" id="UP001501243">
    <property type="component" value="Unassembled WGS sequence"/>
</dbReference>
<dbReference type="PANTHER" id="PTHR22926">
    <property type="entry name" value="PHOSPHO-N-ACETYLMURAMOYL-PENTAPEPTIDE-TRANSFERASE"/>
    <property type="match status" value="1"/>
</dbReference>
<dbReference type="EMBL" id="BAABGQ010000006">
    <property type="protein sequence ID" value="GAA4503289.1"/>
    <property type="molecule type" value="Genomic_DNA"/>
</dbReference>
<evidence type="ECO:0000256" key="3">
    <source>
        <dbReference type="ARBA" id="ARBA00022679"/>
    </source>
</evidence>
<keyword evidence="9" id="KW-1185">Reference proteome</keyword>
<accession>A0ABP8QKL6</accession>
<dbReference type="PANTHER" id="PTHR22926:SF3">
    <property type="entry name" value="UNDECAPRENYL-PHOSPHATE ALPHA-N-ACETYLGLUCOSAMINYL 1-PHOSPHATE TRANSFERASE"/>
    <property type="match status" value="1"/>
</dbReference>
<protein>
    <submittedName>
        <fullName evidence="8">MraY family glycosyltransferase</fullName>
    </submittedName>
</protein>
<dbReference type="CDD" id="cd06853">
    <property type="entry name" value="GT_WecA_like"/>
    <property type="match status" value="1"/>
</dbReference>
<dbReference type="Pfam" id="PF00953">
    <property type="entry name" value="Glycos_transf_4"/>
    <property type="match status" value="1"/>
</dbReference>
<feature type="transmembrane region" description="Helical" evidence="7">
    <location>
        <begin position="336"/>
        <end position="356"/>
    </location>
</feature>
<evidence type="ECO:0000256" key="7">
    <source>
        <dbReference type="SAM" id="Phobius"/>
    </source>
</evidence>
<evidence type="ECO:0000313" key="9">
    <source>
        <dbReference type="Proteomes" id="UP001501243"/>
    </source>
</evidence>
<feature type="transmembrane region" description="Helical" evidence="7">
    <location>
        <begin position="197"/>
        <end position="218"/>
    </location>
</feature>
<feature type="transmembrane region" description="Helical" evidence="7">
    <location>
        <begin position="139"/>
        <end position="161"/>
    </location>
</feature>